<dbReference type="KEGG" id="kbs:EPA93_17085"/>
<feature type="compositionally biased region" description="Basic and acidic residues" evidence="1">
    <location>
        <begin position="1"/>
        <end position="11"/>
    </location>
</feature>
<keyword evidence="3" id="KW-1185">Reference proteome</keyword>
<dbReference type="Pfam" id="PF02572">
    <property type="entry name" value="CobA_CobO_BtuR"/>
    <property type="match status" value="1"/>
</dbReference>
<proteinExistence type="predicted"/>
<dbReference type="InterPro" id="IPR027417">
    <property type="entry name" value="P-loop_NTPase"/>
</dbReference>
<dbReference type="RefSeq" id="WP_129888669.1">
    <property type="nucleotide sequence ID" value="NZ_CP035758.1"/>
</dbReference>
<dbReference type="EMBL" id="CP035758">
    <property type="protein sequence ID" value="QBD77614.1"/>
    <property type="molecule type" value="Genomic_DNA"/>
</dbReference>
<sequence>MSENELSHPQDESQETLQASAGQAEEFDPEEDKNLTEEERILCQRVSHEKRRQRAKTAIKKGVLIVNTGKGKGKTTAALGLLVRAWGQGLRVCMLQFIKAQTGNWGEEKAARKIGLEVIPLGSGFTWLSKDLEKDKALARQGWEQCSQKILSGNYDLIVLDEMTYILKYGWITWEEVRATLDQRPAGMHLIITGRYAPPELLEYADTVSEVVEVKHHYHAGVKAQKGIEF</sequence>
<dbReference type="NCBIfam" id="TIGR00708">
    <property type="entry name" value="cobA"/>
    <property type="match status" value="1"/>
</dbReference>
<dbReference type="Proteomes" id="UP000290365">
    <property type="component" value="Chromosome"/>
</dbReference>
<dbReference type="SUPFAM" id="SSF52540">
    <property type="entry name" value="P-loop containing nucleoside triphosphate hydrolases"/>
    <property type="match status" value="1"/>
</dbReference>
<dbReference type="PIRSF" id="PIRSF015617">
    <property type="entry name" value="Adensltrnsf_CobA"/>
    <property type="match status" value="1"/>
</dbReference>
<feature type="region of interest" description="Disordered" evidence="1">
    <location>
        <begin position="1"/>
        <end position="36"/>
    </location>
</feature>
<reference evidence="2 3" key="1">
    <citation type="submission" date="2019-01" db="EMBL/GenBank/DDBJ databases">
        <title>Ktedonosporobacter rubrisoli SCAWS-G2.</title>
        <authorList>
            <person name="Huang Y."/>
            <person name="Yan B."/>
        </authorList>
    </citation>
    <scope>NUCLEOTIDE SEQUENCE [LARGE SCALE GENOMIC DNA]</scope>
    <source>
        <strain evidence="2 3">SCAWS-G2</strain>
    </source>
</reference>
<keyword evidence="2" id="KW-0808">Transferase</keyword>
<evidence type="ECO:0000313" key="2">
    <source>
        <dbReference type="EMBL" id="QBD77614.1"/>
    </source>
</evidence>
<dbReference type="NCBIfam" id="NF004637">
    <property type="entry name" value="PRK05986.1"/>
    <property type="match status" value="1"/>
</dbReference>
<dbReference type="GO" id="GO:0008817">
    <property type="term" value="F:corrinoid adenosyltransferase activity"/>
    <property type="evidence" value="ECO:0007669"/>
    <property type="project" value="UniProtKB-EC"/>
</dbReference>
<dbReference type="AlphaFoldDB" id="A0A4P6JQN9"/>
<dbReference type="Gene3D" id="3.40.50.300">
    <property type="entry name" value="P-loop containing nucleotide triphosphate hydrolases"/>
    <property type="match status" value="1"/>
</dbReference>
<dbReference type="GO" id="GO:0005524">
    <property type="term" value="F:ATP binding"/>
    <property type="evidence" value="ECO:0007669"/>
    <property type="project" value="InterPro"/>
</dbReference>
<evidence type="ECO:0000313" key="3">
    <source>
        <dbReference type="Proteomes" id="UP000290365"/>
    </source>
</evidence>
<dbReference type="InterPro" id="IPR003724">
    <property type="entry name" value="CblAdoTrfase_CobA"/>
</dbReference>
<protein>
    <submittedName>
        <fullName evidence="2">Cob(I)yrinic acid a,c-diamide adenosyltransferase</fullName>
        <ecNumber evidence="2">2.5.1.17</ecNumber>
    </submittedName>
</protein>
<dbReference type="CDD" id="cd00561">
    <property type="entry name" value="CobA_ACA"/>
    <property type="match status" value="1"/>
</dbReference>
<dbReference type="OrthoDB" id="9810309at2"/>
<accession>A0A4P6JQN9</accession>
<dbReference type="PANTHER" id="PTHR46638">
    <property type="entry name" value="CORRINOID ADENOSYLTRANSFERASE"/>
    <property type="match status" value="1"/>
</dbReference>
<dbReference type="PANTHER" id="PTHR46638:SF1">
    <property type="entry name" value="CORRINOID ADENOSYLTRANSFERASE"/>
    <property type="match status" value="1"/>
</dbReference>
<gene>
    <name evidence="2" type="primary">cobO</name>
    <name evidence="2" type="ORF">EPA93_17085</name>
</gene>
<dbReference type="EC" id="2.5.1.17" evidence="2"/>
<evidence type="ECO:0000256" key="1">
    <source>
        <dbReference type="SAM" id="MobiDB-lite"/>
    </source>
</evidence>
<dbReference type="GO" id="GO:0009236">
    <property type="term" value="P:cobalamin biosynthetic process"/>
    <property type="evidence" value="ECO:0007669"/>
    <property type="project" value="InterPro"/>
</dbReference>
<organism evidence="2 3">
    <name type="scientific">Ktedonosporobacter rubrisoli</name>
    <dbReference type="NCBI Taxonomy" id="2509675"/>
    <lineage>
        <taxon>Bacteria</taxon>
        <taxon>Bacillati</taxon>
        <taxon>Chloroflexota</taxon>
        <taxon>Ktedonobacteria</taxon>
        <taxon>Ktedonobacterales</taxon>
        <taxon>Ktedonosporobacteraceae</taxon>
        <taxon>Ktedonosporobacter</taxon>
    </lineage>
</organism>
<name>A0A4P6JQN9_KTERU</name>